<dbReference type="EMBL" id="AZBU02000003">
    <property type="protein sequence ID" value="TKR86796.1"/>
    <property type="molecule type" value="Genomic_DNA"/>
</dbReference>
<feature type="region of interest" description="Disordered" evidence="1">
    <location>
        <begin position="1"/>
        <end position="120"/>
    </location>
</feature>
<evidence type="ECO:0000256" key="1">
    <source>
        <dbReference type="SAM" id="MobiDB-lite"/>
    </source>
</evidence>
<organism evidence="2 3">
    <name type="scientific">Steinernema carpocapsae</name>
    <name type="common">Entomopathogenic nematode</name>
    <dbReference type="NCBI Taxonomy" id="34508"/>
    <lineage>
        <taxon>Eukaryota</taxon>
        <taxon>Metazoa</taxon>
        <taxon>Ecdysozoa</taxon>
        <taxon>Nematoda</taxon>
        <taxon>Chromadorea</taxon>
        <taxon>Rhabditida</taxon>
        <taxon>Tylenchina</taxon>
        <taxon>Panagrolaimomorpha</taxon>
        <taxon>Strongyloidoidea</taxon>
        <taxon>Steinernematidae</taxon>
        <taxon>Steinernema</taxon>
    </lineage>
</organism>
<gene>
    <name evidence="2" type="ORF">L596_011314</name>
</gene>
<name>A0A4U5NTY4_STECR</name>
<sequence length="120" mass="13290">MRRPSSCERSLSDKIRPLCKTSRSSPSPVCSIHSIGTAVEERSTLRKMSEHPKKKGSREDSDTRSSQVDTARDPTMSEDCRTATAPNDREVTEYDMVTPEFTGRTSSDPASEAALRHKSS</sequence>
<reference evidence="2 3" key="1">
    <citation type="journal article" date="2015" name="Genome Biol.">
        <title>Comparative genomics of Steinernema reveals deeply conserved gene regulatory networks.</title>
        <authorList>
            <person name="Dillman A.R."/>
            <person name="Macchietto M."/>
            <person name="Porter C.F."/>
            <person name="Rogers A."/>
            <person name="Williams B."/>
            <person name="Antoshechkin I."/>
            <person name="Lee M.M."/>
            <person name="Goodwin Z."/>
            <person name="Lu X."/>
            <person name="Lewis E.E."/>
            <person name="Goodrich-Blair H."/>
            <person name="Stock S.P."/>
            <person name="Adams B.J."/>
            <person name="Sternberg P.W."/>
            <person name="Mortazavi A."/>
        </authorList>
    </citation>
    <scope>NUCLEOTIDE SEQUENCE [LARGE SCALE GENOMIC DNA]</scope>
    <source>
        <strain evidence="2 3">ALL</strain>
    </source>
</reference>
<dbReference type="AlphaFoldDB" id="A0A4U5NTY4"/>
<keyword evidence="3" id="KW-1185">Reference proteome</keyword>
<proteinExistence type="predicted"/>
<evidence type="ECO:0000313" key="3">
    <source>
        <dbReference type="Proteomes" id="UP000298663"/>
    </source>
</evidence>
<feature type="compositionally biased region" description="Basic and acidic residues" evidence="1">
    <location>
        <begin position="39"/>
        <end position="63"/>
    </location>
</feature>
<accession>A0A4U5NTY4</accession>
<dbReference type="Proteomes" id="UP000298663">
    <property type="component" value="Unassembled WGS sequence"/>
</dbReference>
<comment type="caution">
    <text evidence="2">The sequence shown here is derived from an EMBL/GenBank/DDBJ whole genome shotgun (WGS) entry which is preliminary data.</text>
</comment>
<evidence type="ECO:0000313" key="2">
    <source>
        <dbReference type="EMBL" id="TKR86796.1"/>
    </source>
</evidence>
<protein>
    <submittedName>
        <fullName evidence="2">Uncharacterized protein</fullName>
    </submittedName>
</protein>
<reference evidence="2 3" key="2">
    <citation type="journal article" date="2019" name="G3 (Bethesda)">
        <title>Hybrid Assembly of the Genome of the Entomopathogenic Nematode Steinernema carpocapsae Identifies the X-Chromosome.</title>
        <authorList>
            <person name="Serra L."/>
            <person name="Macchietto M."/>
            <person name="Macias-Munoz A."/>
            <person name="McGill C.J."/>
            <person name="Rodriguez I.M."/>
            <person name="Rodriguez B."/>
            <person name="Murad R."/>
            <person name="Mortazavi A."/>
        </authorList>
    </citation>
    <scope>NUCLEOTIDE SEQUENCE [LARGE SCALE GENOMIC DNA]</scope>
    <source>
        <strain evidence="2 3">ALL</strain>
    </source>
</reference>